<evidence type="ECO:0000313" key="4">
    <source>
        <dbReference type="Proteomes" id="UP000636110"/>
    </source>
</evidence>
<feature type="domain" description="HTH cro/C1-type" evidence="2">
    <location>
        <begin position="7"/>
        <end position="61"/>
    </location>
</feature>
<name>A0ABR6EZI4_9SPHI</name>
<evidence type="ECO:0000259" key="2">
    <source>
        <dbReference type="PROSITE" id="PS50943"/>
    </source>
</evidence>
<keyword evidence="1" id="KW-0238">DNA-binding</keyword>
<dbReference type="CDD" id="cd00093">
    <property type="entry name" value="HTH_XRE"/>
    <property type="match status" value="1"/>
</dbReference>
<dbReference type="PANTHER" id="PTHR46558">
    <property type="entry name" value="TRACRIPTIONAL REGULATORY PROTEIN-RELATED-RELATED"/>
    <property type="match status" value="1"/>
</dbReference>
<dbReference type="Gene3D" id="1.10.260.40">
    <property type="entry name" value="lambda repressor-like DNA-binding domains"/>
    <property type="match status" value="1"/>
</dbReference>
<dbReference type="InterPro" id="IPR010982">
    <property type="entry name" value="Lambda_DNA-bd_dom_sf"/>
</dbReference>
<dbReference type="SMART" id="SM00530">
    <property type="entry name" value="HTH_XRE"/>
    <property type="match status" value="1"/>
</dbReference>
<evidence type="ECO:0000313" key="3">
    <source>
        <dbReference type="EMBL" id="MBB2150640.1"/>
    </source>
</evidence>
<dbReference type="PROSITE" id="PS50943">
    <property type="entry name" value="HTH_CROC1"/>
    <property type="match status" value="1"/>
</dbReference>
<organism evidence="3 4">
    <name type="scientific">Pedobacter gandavensis</name>
    <dbReference type="NCBI Taxonomy" id="2679963"/>
    <lineage>
        <taxon>Bacteria</taxon>
        <taxon>Pseudomonadati</taxon>
        <taxon>Bacteroidota</taxon>
        <taxon>Sphingobacteriia</taxon>
        <taxon>Sphingobacteriales</taxon>
        <taxon>Sphingobacteriaceae</taxon>
        <taxon>Pedobacter</taxon>
    </lineage>
</organism>
<sequence length="73" mass="8491">MKLGNALRIQRVMKGYTQEYMAEMLNISQNSYSKLERGHTMLTVKRLYEVAEILGISIQDILPEEKSDRSEKI</sequence>
<dbReference type="Pfam" id="PF01381">
    <property type="entry name" value="HTH_3"/>
    <property type="match status" value="1"/>
</dbReference>
<keyword evidence="4" id="KW-1185">Reference proteome</keyword>
<dbReference type="EMBL" id="WNXC01000006">
    <property type="protein sequence ID" value="MBB2150640.1"/>
    <property type="molecule type" value="Genomic_DNA"/>
</dbReference>
<reference evidence="3 4" key="1">
    <citation type="submission" date="2019-11" db="EMBL/GenBank/DDBJ databases">
        <title>Description of Pedobacter sp. LMG 31462T.</title>
        <authorList>
            <person name="Carlier A."/>
            <person name="Qi S."/>
            <person name="Vandamme P."/>
        </authorList>
    </citation>
    <scope>NUCLEOTIDE SEQUENCE [LARGE SCALE GENOMIC DNA]</scope>
    <source>
        <strain evidence="3 4">LMG 31462</strain>
    </source>
</reference>
<dbReference type="InterPro" id="IPR001387">
    <property type="entry name" value="Cro/C1-type_HTH"/>
</dbReference>
<dbReference type="PANTHER" id="PTHR46558:SF11">
    <property type="entry name" value="HTH-TYPE TRANSCRIPTIONAL REGULATOR XRE"/>
    <property type="match status" value="1"/>
</dbReference>
<comment type="caution">
    <text evidence="3">The sequence shown here is derived from an EMBL/GenBank/DDBJ whole genome shotgun (WGS) entry which is preliminary data.</text>
</comment>
<proteinExistence type="predicted"/>
<dbReference type="SUPFAM" id="SSF47413">
    <property type="entry name" value="lambda repressor-like DNA-binding domains"/>
    <property type="match status" value="1"/>
</dbReference>
<protein>
    <submittedName>
        <fullName evidence="3">Helix-turn-helix domain-containing protein</fullName>
    </submittedName>
</protein>
<gene>
    <name evidence="3" type="ORF">GM920_17205</name>
</gene>
<dbReference type="RefSeq" id="WP_182959760.1">
    <property type="nucleotide sequence ID" value="NZ_WNXC01000006.1"/>
</dbReference>
<dbReference type="Proteomes" id="UP000636110">
    <property type="component" value="Unassembled WGS sequence"/>
</dbReference>
<accession>A0ABR6EZI4</accession>
<evidence type="ECO:0000256" key="1">
    <source>
        <dbReference type="ARBA" id="ARBA00023125"/>
    </source>
</evidence>